<dbReference type="InterPro" id="IPR011009">
    <property type="entry name" value="Kinase-like_dom_sf"/>
</dbReference>
<dbReference type="OrthoDB" id="3269050at2759"/>
<evidence type="ECO:0000313" key="1">
    <source>
        <dbReference type="EMBL" id="PBK87297.1"/>
    </source>
</evidence>
<dbReference type="OMA" id="HWFRNIT"/>
<dbReference type="AlphaFoldDB" id="A0A2H3DDX4"/>
<proteinExistence type="predicted"/>
<protein>
    <submittedName>
        <fullName evidence="1">Uncharacterized protein</fullName>
    </submittedName>
</protein>
<reference evidence="2" key="1">
    <citation type="journal article" date="2017" name="Nat. Ecol. Evol.">
        <title>Genome expansion and lineage-specific genetic innovations in the forest pathogenic fungi Armillaria.</title>
        <authorList>
            <person name="Sipos G."/>
            <person name="Prasanna A.N."/>
            <person name="Walter M.C."/>
            <person name="O'Connor E."/>
            <person name="Balint B."/>
            <person name="Krizsan K."/>
            <person name="Kiss B."/>
            <person name="Hess J."/>
            <person name="Varga T."/>
            <person name="Slot J."/>
            <person name="Riley R."/>
            <person name="Boka B."/>
            <person name="Rigling D."/>
            <person name="Barry K."/>
            <person name="Lee J."/>
            <person name="Mihaltcheva S."/>
            <person name="LaButti K."/>
            <person name="Lipzen A."/>
            <person name="Waldron R."/>
            <person name="Moloney N.M."/>
            <person name="Sperisen C."/>
            <person name="Kredics L."/>
            <person name="Vagvoelgyi C."/>
            <person name="Patrignani A."/>
            <person name="Fitzpatrick D."/>
            <person name="Nagy I."/>
            <person name="Doyle S."/>
            <person name="Anderson J.B."/>
            <person name="Grigoriev I.V."/>
            <person name="Gueldener U."/>
            <person name="Muensterkoetter M."/>
            <person name="Nagy L.G."/>
        </authorList>
    </citation>
    <scope>NUCLEOTIDE SEQUENCE [LARGE SCALE GENOMIC DNA]</scope>
    <source>
        <strain evidence="2">Ar21-2</strain>
    </source>
</reference>
<accession>A0A2H3DDX4</accession>
<name>A0A2H3DDX4_ARMGA</name>
<evidence type="ECO:0000313" key="2">
    <source>
        <dbReference type="Proteomes" id="UP000217790"/>
    </source>
</evidence>
<sequence>MPDPNDIYFPGASYPLYTVRIPDFPEGDEWCEHNEQSLQRQRSNGVYALCLADRIHLPPSPSLTITLSQHLCGRIREHVTHVWTATPSSTPPSTVIAKFYDPLYFRDSYDNIDPLRLAAWSAASEVRAYEKLQSLQGNCIPRCLGLYATALPEQEGRTVYVLLLEHVIGKDLRYLCEKGDDMDEIVADYLCEKHRDAIFSTVFQLAMAFLNLGVSHGDLAPRNVIIRPPGRQGPFCSTGCCPARHEIDTEDVQAVMVDFERVAFIDPNDHSLIDRYRRLFVDVVPSEYFCHWFRNITGYPLCLVAVVAAAAFKVMQAAFLGFSLLIMEFIALFELYSKEYDDEVGVNCKNTEDATTMCRTNYLVVHESRKYSPTDGLFIVHGFVEELRRKSPSASLKI</sequence>
<gene>
    <name evidence="1" type="ORF">ARMGADRAFT_1034868</name>
</gene>
<keyword evidence="2" id="KW-1185">Reference proteome</keyword>
<dbReference type="InParanoid" id="A0A2H3DDX4"/>
<dbReference type="EMBL" id="KZ293679">
    <property type="protein sequence ID" value="PBK87297.1"/>
    <property type="molecule type" value="Genomic_DNA"/>
</dbReference>
<organism evidence="1 2">
    <name type="scientific">Armillaria gallica</name>
    <name type="common">Bulbous honey fungus</name>
    <name type="synonym">Armillaria bulbosa</name>
    <dbReference type="NCBI Taxonomy" id="47427"/>
    <lineage>
        <taxon>Eukaryota</taxon>
        <taxon>Fungi</taxon>
        <taxon>Dikarya</taxon>
        <taxon>Basidiomycota</taxon>
        <taxon>Agaricomycotina</taxon>
        <taxon>Agaricomycetes</taxon>
        <taxon>Agaricomycetidae</taxon>
        <taxon>Agaricales</taxon>
        <taxon>Marasmiineae</taxon>
        <taxon>Physalacriaceae</taxon>
        <taxon>Armillaria</taxon>
    </lineage>
</organism>
<dbReference type="SUPFAM" id="SSF56112">
    <property type="entry name" value="Protein kinase-like (PK-like)"/>
    <property type="match status" value="1"/>
</dbReference>
<dbReference type="Proteomes" id="UP000217790">
    <property type="component" value="Unassembled WGS sequence"/>
</dbReference>